<dbReference type="Gene3D" id="3.30.360.10">
    <property type="entry name" value="Dihydrodipicolinate Reductase, domain 2"/>
    <property type="match status" value="1"/>
</dbReference>
<dbReference type="InterPro" id="IPR055170">
    <property type="entry name" value="GFO_IDH_MocA-like_dom"/>
</dbReference>
<name>A0ABV6JAD6_9BACL</name>
<proteinExistence type="predicted"/>
<dbReference type="InterPro" id="IPR050463">
    <property type="entry name" value="Gfo/Idh/MocA_oxidrdct_glycsds"/>
</dbReference>
<gene>
    <name evidence="4" type="ORF">ACFFJ8_15840</name>
</gene>
<comment type="caution">
    <text evidence="4">The sequence shown here is derived from an EMBL/GenBank/DDBJ whole genome shotgun (WGS) entry which is preliminary data.</text>
</comment>
<dbReference type="SUPFAM" id="SSF51735">
    <property type="entry name" value="NAD(P)-binding Rossmann-fold domains"/>
    <property type="match status" value="1"/>
</dbReference>
<dbReference type="PANTHER" id="PTHR43818">
    <property type="entry name" value="BCDNA.GH03377"/>
    <property type="match status" value="1"/>
</dbReference>
<dbReference type="Proteomes" id="UP001589818">
    <property type="component" value="Unassembled WGS sequence"/>
</dbReference>
<feature type="domain" description="GFO/IDH/MocA-like oxidoreductase" evidence="3">
    <location>
        <begin position="133"/>
        <end position="270"/>
    </location>
</feature>
<dbReference type="RefSeq" id="WP_204818735.1">
    <property type="nucleotide sequence ID" value="NZ_JANHOF010000005.1"/>
</dbReference>
<sequence length="378" mass="41359">MSNQIRVGLIGASWFADLWFLPVLSKHPGVTVAAICSRNGTNASRMAEKYGIPAIYTSAVDMMDAEQLDGVCIITPNDTHFPLSMEAIGRGIHVLCEKPLALDGSQSQIMRMEAERKGIVHAVNFSVREHPGVQYLRDAVKEGRLGSLLEGRFEYTGDYALSGSPGWRGSVREGGTGGVLQDLGSHIIDLAQYITGDPVAAVQSSVRCLEEGRLVDFADRTNPDQAADTIMFQADFNSGWHGVFHTSWIRPQGNGGQTITLELFGTGGGLKLSIEGYGYKLLSADAGGTWEFISLPALYDWDLASDPGEDRFRPYRNTEKNEAWKWANAVLAAKFGGDDPLPELPDFKDADRVQHVIDAVMQSAQNKRKVEVQEVLVR</sequence>
<organism evidence="4 5">
    <name type="scientific">Paenibacillus mendelii</name>
    <dbReference type="NCBI Taxonomy" id="206163"/>
    <lineage>
        <taxon>Bacteria</taxon>
        <taxon>Bacillati</taxon>
        <taxon>Bacillota</taxon>
        <taxon>Bacilli</taxon>
        <taxon>Bacillales</taxon>
        <taxon>Paenibacillaceae</taxon>
        <taxon>Paenibacillus</taxon>
    </lineage>
</organism>
<dbReference type="Gene3D" id="3.40.50.720">
    <property type="entry name" value="NAD(P)-binding Rossmann-like Domain"/>
    <property type="match status" value="1"/>
</dbReference>
<evidence type="ECO:0000313" key="5">
    <source>
        <dbReference type="Proteomes" id="UP001589818"/>
    </source>
</evidence>
<protein>
    <submittedName>
        <fullName evidence="4">Gfo/Idh/MocA family protein</fullName>
    </submittedName>
</protein>
<dbReference type="Pfam" id="PF22725">
    <property type="entry name" value="GFO_IDH_MocA_C3"/>
    <property type="match status" value="1"/>
</dbReference>
<accession>A0ABV6JAD6</accession>
<keyword evidence="1" id="KW-0560">Oxidoreductase</keyword>
<evidence type="ECO:0000256" key="1">
    <source>
        <dbReference type="ARBA" id="ARBA00023002"/>
    </source>
</evidence>
<feature type="domain" description="Gfo/Idh/MocA-like oxidoreductase N-terminal" evidence="2">
    <location>
        <begin position="5"/>
        <end position="125"/>
    </location>
</feature>
<dbReference type="Pfam" id="PF01408">
    <property type="entry name" value="GFO_IDH_MocA"/>
    <property type="match status" value="1"/>
</dbReference>
<dbReference type="InterPro" id="IPR000683">
    <property type="entry name" value="Gfo/Idh/MocA-like_OxRdtase_N"/>
</dbReference>
<dbReference type="InterPro" id="IPR036291">
    <property type="entry name" value="NAD(P)-bd_dom_sf"/>
</dbReference>
<evidence type="ECO:0000313" key="4">
    <source>
        <dbReference type="EMBL" id="MFC0392843.1"/>
    </source>
</evidence>
<dbReference type="PANTHER" id="PTHR43818:SF11">
    <property type="entry name" value="BCDNA.GH03377"/>
    <property type="match status" value="1"/>
</dbReference>
<dbReference type="EMBL" id="JBHLVF010000023">
    <property type="protein sequence ID" value="MFC0392843.1"/>
    <property type="molecule type" value="Genomic_DNA"/>
</dbReference>
<evidence type="ECO:0000259" key="3">
    <source>
        <dbReference type="Pfam" id="PF22725"/>
    </source>
</evidence>
<reference evidence="4 5" key="1">
    <citation type="submission" date="2024-09" db="EMBL/GenBank/DDBJ databases">
        <authorList>
            <person name="Sun Q."/>
            <person name="Mori K."/>
        </authorList>
    </citation>
    <scope>NUCLEOTIDE SEQUENCE [LARGE SCALE GENOMIC DNA]</scope>
    <source>
        <strain evidence="4 5">CCM 4839</strain>
    </source>
</reference>
<keyword evidence="5" id="KW-1185">Reference proteome</keyword>
<dbReference type="SUPFAM" id="SSF55347">
    <property type="entry name" value="Glyceraldehyde-3-phosphate dehydrogenase-like, C-terminal domain"/>
    <property type="match status" value="1"/>
</dbReference>
<evidence type="ECO:0000259" key="2">
    <source>
        <dbReference type="Pfam" id="PF01408"/>
    </source>
</evidence>